<keyword evidence="1" id="KW-0732">Signal</keyword>
<comment type="caution">
    <text evidence="2">The sequence shown here is derived from an EMBL/GenBank/DDBJ whole genome shotgun (WGS) entry which is preliminary data.</text>
</comment>
<dbReference type="OrthoDB" id="643242at2"/>
<dbReference type="PROSITE" id="PS51257">
    <property type="entry name" value="PROKAR_LIPOPROTEIN"/>
    <property type="match status" value="1"/>
</dbReference>
<protein>
    <recommendedName>
        <fullName evidence="4">DUF4465 domain-containing protein</fullName>
    </recommendedName>
</protein>
<dbReference type="EMBL" id="SUKA01000005">
    <property type="protein sequence ID" value="TJY63932.1"/>
    <property type="molecule type" value="Genomic_DNA"/>
</dbReference>
<keyword evidence="3" id="KW-1185">Reference proteome</keyword>
<dbReference type="Proteomes" id="UP000309872">
    <property type="component" value="Unassembled WGS sequence"/>
</dbReference>
<evidence type="ECO:0008006" key="4">
    <source>
        <dbReference type="Google" id="ProtNLM"/>
    </source>
</evidence>
<sequence length="230" mass="24361">MKKSFRLLTIAFGLAVIGLTASCNKDNDVAPDLQANSLAVTPPAIGGTANFTAANTKGYLTTISSGVYGARNFHQGTVPDLVDTTQWANPAGTYYYDLGNNDGGTSGNYDFLFSGTANASFTVNTAKYDLYYVNTAFGSVSSTGGTLISSGTAGANSTSGTGNPSSAGWYIYDISVHIMSSYQPRTYILVNKSTGSDWKIRLNSVYKDEIPNSGFAATNFPFMSFDYAEL</sequence>
<feature type="chain" id="PRO_5020607081" description="DUF4465 domain-containing protein" evidence="1">
    <location>
        <begin position="22"/>
        <end position="230"/>
    </location>
</feature>
<dbReference type="RefSeq" id="WP_136821923.1">
    <property type="nucleotide sequence ID" value="NZ_BMJX01000005.1"/>
</dbReference>
<proteinExistence type="predicted"/>
<evidence type="ECO:0000256" key="1">
    <source>
        <dbReference type="SAM" id="SignalP"/>
    </source>
</evidence>
<accession>A0A4U0H129</accession>
<feature type="signal peptide" evidence="1">
    <location>
        <begin position="1"/>
        <end position="21"/>
    </location>
</feature>
<evidence type="ECO:0000313" key="2">
    <source>
        <dbReference type="EMBL" id="TJY63932.1"/>
    </source>
</evidence>
<organism evidence="2 3">
    <name type="scientific">Sphingobacterium alkalisoli</name>
    <dbReference type="NCBI Taxonomy" id="1874115"/>
    <lineage>
        <taxon>Bacteria</taxon>
        <taxon>Pseudomonadati</taxon>
        <taxon>Bacteroidota</taxon>
        <taxon>Sphingobacteriia</taxon>
        <taxon>Sphingobacteriales</taxon>
        <taxon>Sphingobacteriaceae</taxon>
        <taxon>Sphingobacterium</taxon>
    </lineage>
</organism>
<evidence type="ECO:0000313" key="3">
    <source>
        <dbReference type="Proteomes" id="UP000309872"/>
    </source>
</evidence>
<dbReference type="AlphaFoldDB" id="A0A4U0H129"/>
<gene>
    <name evidence="2" type="ORF">FAZ19_16870</name>
</gene>
<name>A0A4U0H129_9SPHI</name>
<reference evidence="2 3" key="1">
    <citation type="submission" date="2019-04" db="EMBL/GenBank/DDBJ databases">
        <title>Sphingobacterium olei sp. nov., isolated from oil-contaminated soil.</title>
        <authorList>
            <person name="Liu B."/>
        </authorList>
    </citation>
    <scope>NUCLEOTIDE SEQUENCE [LARGE SCALE GENOMIC DNA]</scope>
    <source>
        <strain evidence="2 3">Y3L14</strain>
    </source>
</reference>